<comment type="catalytic activity">
    <reaction evidence="9">
        <text>L-seryl-[protein] + ATP = O-phospho-L-seryl-[protein] + ADP + H(+)</text>
        <dbReference type="Rhea" id="RHEA:17989"/>
        <dbReference type="Rhea" id="RHEA-COMP:9863"/>
        <dbReference type="Rhea" id="RHEA-COMP:11604"/>
        <dbReference type="ChEBI" id="CHEBI:15378"/>
        <dbReference type="ChEBI" id="CHEBI:29999"/>
        <dbReference type="ChEBI" id="CHEBI:30616"/>
        <dbReference type="ChEBI" id="CHEBI:83421"/>
        <dbReference type="ChEBI" id="CHEBI:456216"/>
        <dbReference type="EC" id="2.7.11.25"/>
    </reaction>
</comment>
<evidence type="ECO:0000313" key="12">
    <source>
        <dbReference type="Proteomes" id="UP001418222"/>
    </source>
</evidence>
<evidence type="ECO:0000313" key="11">
    <source>
        <dbReference type="EMBL" id="KAK8949614.1"/>
    </source>
</evidence>
<comment type="caution">
    <text evidence="11">The sequence shown here is derived from an EMBL/GenBank/DDBJ whole genome shotgun (WGS) entry which is preliminary data.</text>
</comment>
<dbReference type="FunFam" id="1.10.510.10:FF:000382">
    <property type="entry name" value="Mitogen-activated protein kinase kinase kinase 2"/>
    <property type="match status" value="1"/>
</dbReference>
<evidence type="ECO:0000256" key="8">
    <source>
        <dbReference type="ARBA" id="ARBA00047559"/>
    </source>
</evidence>
<name>A0AAP0BU00_9ASPA</name>
<dbReference type="SMART" id="SM00220">
    <property type="entry name" value="S_TKc"/>
    <property type="match status" value="1"/>
</dbReference>
<evidence type="ECO:0000256" key="4">
    <source>
        <dbReference type="ARBA" id="ARBA00022679"/>
    </source>
</evidence>
<evidence type="ECO:0000256" key="7">
    <source>
        <dbReference type="ARBA" id="ARBA00022840"/>
    </source>
</evidence>
<dbReference type="SUPFAM" id="SSF56112">
    <property type="entry name" value="Protein kinase-like (PK-like)"/>
    <property type="match status" value="1"/>
</dbReference>
<keyword evidence="7" id="KW-0067">ATP-binding</keyword>
<dbReference type="PROSITE" id="PS00108">
    <property type="entry name" value="PROTEIN_KINASE_ST"/>
    <property type="match status" value="1"/>
</dbReference>
<dbReference type="PANTHER" id="PTHR48016">
    <property type="entry name" value="MAP KINASE KINASE KINASE SSK2-RELATED-RELATED"/>
    <property type="match status" value="1"/>
</dbReference>
<evidence type="ECO:0000256" key="3">
    <source>
        <dbReference type="ARBA" id="ARBA00022527"/>
    </source>
</evidence>
<accession>A0AAP0BU00</accession>
<reference evidence="11 12" key="1">
    <citation type="journal article" date="2022" name="Nat. Plants">
        <title>Genomes of leafy and leafless Platanthera orchids illuminate the evolution of mycoheterotrophy.</title>
        <authorList>
            <person name="Li M.H."/>
            <person name="Liu K.W."/>
            <person name="Li Z."/>
            <person name="Lu H.C."/>
            <person name="Ye Q.L."/>
            <person name="Zhang D."/>
            <person name="Wang J.Y."/>
            <person name="Li Y.F."/>
            <person name="Zhong Z.M."/>
            <person name="Liu X."/>
            <person name="Yu X."/>
            <person name="Liu D.K."/>
            <person name="Tu X.D."/>
            <person name="Liu B."/>
            <person name="Hao Y."/>
            <person name="Liao X.Y."/>
            <person name="Jiang Y.T."/>
            <person name="Sun W.H."/>
            <person name="Chen J."/>
            <person name="Chen Y.Q."/>
            <person name="Ai Y."/>
            <person name="Zhai J.W."/>
            <person name="Wu S.S."/>
            <person name="Zhou Z."/>
            <person name="Hsiao Y.Y."/>
            <person name="Wu W.L."/>
            <person name="Chen Y.Y."/>
            <person name="Lin Y.F."/>
            <person name="Hsu J.L."/>
            <person name="Li C.Y."/>
            <person name="Wang Z.W."/>
            <person name="Zhao X."/>
            <person name="Zhong W.Y."/>
            <person name="Ma X.K."/>
            <person name="Ma L."/>
            <person name="Huang J."/>
            <person name="Chen G.Z."/>
            <person name="Huang M.Z."/>
            <person name="Huang L."/>
            <person name="Peng D.H."/>
            <person name="Luo Y.B."/>
            <person name="Zou S.Q."/>
            <person name="Chen S.P."/>
            <person name="Lan S."/>
            <person name="Tsai W.C."/>
            <person name="Van de Peer Y."/>
            <person name="Liu Z.J."/>
        </authorList>
    </citation>
    <scope>NUCLEOTIDE SEQUENCE [LARGE SCALE GENOMIC DNA]</scope>
    <source>
        <strain evidence="11">Lor287</strain>
    </source>
</reference>
<keyword evidence="5" id="KW-0547">Nucleotide-binding</keyword>
<evidence type="ECO:0000256" key="6">
    <source>
        <dbReference type="ARBA" id="ARBA00022777"/>
    </source>
</evidence>
<dbReference type="AlphaFoldDB" id="A0AAP0BU00"/>
<dbReference type="GO" id="GO:0004709">
    <property type="term" value="F:MAP kinase kinase kinase activity"/>
    <property type="evidence" value="ECO:0007669"/>
    <property type="project" value="UniProtKB-EC"/>
</dbReference>
<dbReference type="Proteomes" id="UP001418222">
    <property type="component" value="Unassembled WGS sequence"/>
</dbReference>
<feature type="domain" description="Protein kinase" evidence="10">
    <location>
        <begin position="30"/>
        <end position="292"/>
    </location>
</feature>
<dbReference type="Gene3D" id="1.10.510.10">
    <property type="entry name" value="Transferase(Phosphotransferase) domain 1"/>
    <property type="match status" value="1"/>
</dbReference>
<keyword evidence="12" id="KW-1185">Reference proteome</keyword>
<dbReference type="CDD" id="cd06606">
    <property type="entry name" value="STKc_MAPKKK"/>
    <property type="match status" value="1"/>
</dbReference>
<dbReference type="GO" id="GO:0005737">
    <property type="term" value="C:cytoplasm"/>
    <property type="evidence" value="ECO:0007669"/>
    <property type="project" value="TreeGrafter"/>
</dbReference>
<gene>
    <name evidence="11" type="primary">ANP2</name>
    <name evidence="11" type="ORF">KSP39_PZI006130</name>
</gene>
<keyword evidence="4" id="KW-0808">Transferase</keyword>
<evidence type="ECO:0000256" key="9">
    <source>
        <dbReference type="ARBA" id="ARBA00048329"/>
    </source>
</evidence>
<dbReference type="InterPro" id="IPR050538">
    <property type="entry name" value="MAP_kinase_kinase_kinase"/>
</dbReference>
<evidence type="ECO:0000256" key="5">
    <source>
        <dbReference type="ARBA" id="ARBA00022741"/>
    </source>
</evidence>
<keyword evidence="3" id="KW-0723">Serine/threonine-protein kinase</keyword>
<comment type="catalytic activity">
    <reaction evidence="8">
        <text>L-threonyl-[protein] + ATP = O-phospho-L-threonyl-[protein] + ADP + H(+)</text>
        <dbReference type="Rhea" id="RHEA:46608"/>
        <dbReference type="Rhea" id="RHEA-COMP:11060"/>
        <dbReference type="Rhea" id="RHEA-COMP:11605"/>
        <dbReference type="ChEBI" id="CHEBI:15378"/>
        <dbReference type="ChEBI" id="CHEBI:30013"/>
        <dbReference type="ChEBI" id="CHEBI:30616"/>
        <dbReference type="ChEBI" id="CHEBI:61977"/>
        <dbReference type="ChEBI" id="CHEBI:456216"/>
        <dbReference type="EC" id="2.7.11.25"/>
    </reaction>
</comment>
<dbReference type="InterPro" id="IPR011009">
    <property type="entry name" value="Kinase-like_dom_sf"/>
</dbReference>
<dbReference type="PROSITE" id="PS50011">
    <property type="entry name" value="PROTEIN_KINASE_DOM"/>
    <property type="match status" value="1"/>
</dbReference>
<dbReference type="Pfam" id="PF00069">
    <property type="entry name" value="Pkinase"/>
    <property type="match status" value="1"/>
</dbReference>
<evidence type="ECO:0000256" key="2">
    <source>
        <dbReference type="ARBA" id="ARBA00012406"/>
    </source>
</evidence>
<proteinExistence type="inferred from homology"/>
<comment type="similarity">
    <text evidence="1">Belongs to the protein kinase superfamily. STE Ser/Thr protein kinase family. MAP kinase kinase kinase subfamily.</text>
</comment>
<evidence type="ECO:0000256" key="1">
    <source>
        <dbReference type="ARBA" id="ARBA00006529"/>
    </source>
</evidence>
<protein>
    <recommendedName>
        <fullName evidence="2">mitogen-activated protein kinase kinase kinase</fullName>
        <ecNumber evidence="2">2.7.11.25</ecNumber>
    </recommendedName>
</protein>
<keyword evidence="6 11" id="KW-0418">Kinase</keyword>
<dbReference type="InterPro" id="IPR008271">
    <property type="entry name" value="Ser/Thr_kinase_AS"/>
</dbReference>
<dbReference type="PANTHER" id="PTHR48016:SF56">
    <property type="entry name" value="MAPKK KINASE"/>
    <property type="match status" value="1"/>
</dbReference>
<dbReference type="EMBL" id="JBBWWQ010000004">
    <property type="protein sequence ID" value="KAK8949614.1"/>
    <property type="molecule type" value="Genomic_DNA"/>
</dbReference>
<organism evidence="11 12">
    <name type="scientific">Platanthera zijinensis</name>
    <dbReference type="NCBI Taxonomy" id="2320716"/>
    <lineage>
        <taxon>Eukaryota</taxon>
        <taxon>Viridiplantae</taxon>
        <taxon>Streptophyta</taxon>
        <taxon>Embryophyta</taxon>
        <taxon>Tracheophyta</taxon>
        <taxon>Spermatophyta</taxon>
        <taxon>Magnoliopsida</taxon>
        <taxon>Liliopsida</taxon>
        <taxon>Asparagales</taxon>
        <taxon>Orchidaceae</taxon>
        <taxon>Orchidoideae</taxon>
        <taxon>Orchideae</taxon>
        <taxon>Orchidinae</taxon>
        <taxon>Platanthera</taxon>
    </lineage>
</organism>
<dbReference type="InterPro" id="IPR000719">
    <property type="entry name" value="Prot_kinase_dom"/>
</dbReference>
<evidence type="ECO:0000259" key="10">
    <source>
        <dbReference type="PROSITE" id="PS50011"/>
    </source>
</evidence>
<sequence>MQDIFGSVRRSLALRSNPAKIDDDATPIRWRKGALIGCGAFGQVYMWMNMNSRQLLAVKQVLLGTNIASKEKAHAHISELEEEVKHLTKLSHPNIVRYFGTVREEETLNILLEFVHGESISSLLDKSKIFPEAIIKKYIKQLLQGLEYLHSNGIIHGDIKCANIFYDIQGCIKLADFGAFKQVAILATMTEAKSMKRTPCWMAPEVILQAGHSFSADIWSLGCTLIEMATGKPSWSQQFEEVAGLFHIGTTKSHPPIPDFLSSEATSFLLKCLQKEPNLRPTASDLLKDPFFTEDEQSFRTVDHLAESSDKDAHSALDLNELQAPMYDECINKFIAFFAPVDGNLKLLPPSFNELS</sequence>
<dbReference type="EC" id="2.7.11.25" evidence="2"/>
<dbReference type="GO" id="GO:0005524">
    <property type="term" value="F:ATP binding"/>
    <property type="evidence" value="ECO:0007669"/>
    <property type="project" value="UniProtKB-KW"/>
</dbReference>